<evidence type="ECO:0000256" key="5">
    <source>
        <dbReference type="ARBA" id="ARBA00022989"/>
    </source>
</evidence>
<keyword evidence="6 8" id="KW-0472">Membrane</keyword>
<evidence type="ECO:0000313" key="9">
    <source>
        <dbReference type="EMBL" id="MEE2032246.1"/>
    </source>
</evidence>
<feature type="compositionally biased region" description="Basic and acidic residues" evidence="7">
    <location>
        <begin position="12"/>
        <end position="22"/>
    </location>
</feature>
<feature type="transmembrane region" description="Helical" evidence="8">
    <location>
        <begin position="377"/>
        <end position="397"/>
    </location>
</feature>
<feature type="transmembrane region" description="Helical" evidence="8">
    <location>
        <begin position="96"/>
        <end position="115"/>
    </location>
</feature>
<comment type="subcellular location">
    <subcellularLocation>
        <location evidence="1">Cell membrane</location>
        <topology evidence="1">Multi-pass membrane protein</topology>
    </subcellularLocation>
</comment>
<dbReference type="Proteomes" id="UP001331936">
    <property type="component" value="Unassembled WGS sequence"/>
</dbReference>
<dbReference type="Pfam" id="PF03601">
    <property type="entry name" value="Cons_hypoth698"/>
    <property type="match status" value="1"/>
</dbReference>
<feature type="transmembrane region" description="Helical" evidence="8">
    <location>
        <begin position="274"/>
        <end position="299"/>
    </location>
</feature>
<evidence type="ECO:0000256" key="4">
    <source>
        <dbReference type="ARBA" id="ARBA00022692"/>
    </source>
</evidence>
<evidence type="ECO:0000256" key="1">
    <source>
        <dbReference type="ARBA" id="ARBA00004651"/>
    </source>
</evidence>
<evidence type="ECO:0000256" key="3">
    <source>
        <dbReference type="ARBA" id="ARBA00022475"/>
    </source>
</evidence>
<reference evidence="9 10" key="1">
    <citation type="submission" date="2023-08" db="EMBL/GenBank/DDBJ databases">
        <authorList>
            <person name="Girao M."/>
            <person name="Carvalho M.F."/>
        </authorList>
    </citation>
    <scope>NUCLEOTIDE SEQUENCE [LARGE SCALE GENOMIC DNA]</scope>
    <source>
        <strain evidence="9 10">CC-R104</strain>
    </source>
</reference>
<feature type="transmembrane region" description="Helical" evidence="8">
    <location>
        <begin position="151"/>
        <end position="169"/>
    </location>
</feature>
<feature type="transmembrane region" description="Helical" evidence="8">
    <location>
        <begin position="127"/>
        <end position="145"/>
    </location>
</feature>
<dbReference type="EMBL" id="JAUZMZ010000036">
    <property type="protein sequence ID" value="MEE2032246.1"/>
    <property type="molecule type" value="Genomic_DNA"/>
</dbReference>
<dbReference type="RefSeq" id="WP_330151669.1">
    <property type="nucleotide sequence ID" value="NZ_JAUZMZ010000036.1"/>
</dbReference>
<sequence length="398" mass="40026">MCRVLDATAAAESDRRDPDHDTSIGADTRPSAGVVTNHAESGDRGGEGSSGGRRTRLNRNVVLERVRASLPGSVLSAAAAATAVLTARLLGGISPLLIAILLGAVVANLRTLPAVFEPGVTLASRRLLRIGVALLGLQLLVPNVLALGWGTLAVVAGVVVLGIAGSMALGKWLGIGYTQRLLIACSFSICGAAAAAAVDGVVNARKRELVTTVALVVIFGTVMIPALPAAAAAMGLDSTQAGMWAGAAIHEVAQVVAAGGALDAGSSAAVAGGGALAIAVTVKLARVALLAPVVAWIGVVSRRRAVTPMQTRRPPLVPLFLVGFLACVALRATGVLGPAWLDAARLVQTAMLTSAMFALGTGVRLSVLRGVGWRPFALAAASTIVVTATSLTGVLLLT</sequence>
<gene>
    <name evidence="9" type="ORF">Q8814_09030</name>
</gene>
<name>A0ABU7JQE0_9NOCA</name>
<dbReference type="InterPro" id="IPR018383">
    <property type="entry name" value="UPF0324_pro"/>
</dbReference>
<keyword evidence="10" id="KW-1185">Reference proteome</keyword>
<feature type="transmembrane region" description="Helical" evidence="8">
    <location>
        <begin position="346"/>
        <end position="365"/>
    </location>
</feature>
<dbReference type="PANTHER" id="PTHR30106:SF2">
    <property type="entry name" value="UPF0324 INNER MEMBRANE PROTEIN YEIH"/>
    <property type="match status" value="1"/>
</dbReference>
<feature type="transmembrane region" description="Helical" evidence="8">
    <location>
        <begin position="181"/>
        <end position="198"/>
    </location>
</feature>
<keyword evidence="4 8" id="KW-0812">Transmembrane</keyword>
<keyword evidence="5 8" id="KW-1133">Transmembrane helix</keyword>
<proteinExistence type="inferred from homology"/>
<feature type="transmembrane region" description="Helical" evidence="8">
    <location>
        <begin position="319"/>
        <end position="340"/>
    </location>
</feature>
<feature type="region of interest" description="Disordered" evidence="7">
    <location>
        <begin position="1"/>
        <end position="54"/>
    </location>
</feature>
<comment type="caution">
    <text evidence="9">The sequence shown here is derived from an EMBL/GenBank/DDBJ whole genome shotgun (WGS) entry which is preliminary data.</text>
</comment>
<evidence type="ECO:0000313" key="10">
    <source>
        <dbReference type="Proteomes" id="UP001331936"/>
    </source>
</evidence>
<evidence type="ECO:0000256" key="6">
    <source>
        <dbReference type="ARBA" id="ARBA00023136"/>
    </source>
</evidence>
<evidence type="ECO:0000256" key="8">
    <source>
        <dbReference type="SAM" id="Phobius"/>
    </source>
</evidence>
<accession>A0ABU7JQE0</accession>
<dbReference type="PANTHER" id="PTHR30106">
    <property type="entry name" value="INNER MEMBRANE PROTEIN YEIH-RELATED"/>
    <property type="match status" value="1"/>
</dbReference>
<keyword evidence="3" id="KW-1003">Cell membrane</keyword>
<evidence type="ECO:0000256" key="7">
    <source>
        <dbReference type="SAM" id="MobiDB-lite"/>
    </source>
</evidence>
<evidence type="ECO:0000256" key="2">
    <source>
        <dbReference type="ARBA" id="ARBA00007977"/>
    </source>
</evidence>
<feature type="transmembrane region" description="Helical" evidence="8">
    <location>
        <begin position="210"/>
        <end position="234"/>
    </location>
</feature>
<organism evidence="9 10">
    <name type="scientific">Rhodococcus chondri</name>
    <dbReference type="NCBI Taxonomy" id="3065941"/>
    <lineage>
        <taxon>Bacteria</taxon>
        <taxon>Bacillati</taxon>
        <taxon>Actinomycetota</taxon>
        <taxon>Actinomycetes</taxon>
        <taxon>Mycobacteriales</taxon>
        <taxon>Nocardiaceae</taxon>
        <taxon>Rhodococcus</taxon>
    </lineage>
</organism>
<comment type="similarity">
    <text evidence="2">Belongs to the UPF0324 family.</text>
</comment>
<protein>
    <submittedName>
        <fullName evidence="9">Sulfate exporter family transporter</fullName>
    </submittedName>
</protein>